<reference evidence="2" key="1">
    <citation type="submission" date="2020-06" db="EMBL/GenBank/DDBJ databases">
        <authorList>
            <person name="Li T."/>
            <person name="Hu X."/>
            <person name="Zhang T."/>
            <person name="Song X."/>
            <person name="Zhang H."/>
            <person name="Dai N."/>
            <person name="Sheng W."/>
            <person name="Hou X."/>
            <person name="Wei L."/>
        </authorList>
    </citation>
    <scope>NUCLEOTIDE SEQUENCE</scope>
    <source>
        <strain evidence="2">G02</strain>
        <tissue evidence="2">Leaf</tissue>
    </source>
</reference>
<evidence type="ECO:0000256" key="1">
    <source>
        <dbReference type="SAM" id="MobiDB-lite"/>
    </source>
</evidence>
<sequence length="50" mass="5604">MHFRALCIDERVIEKVMVDLVDSFGDERVHPALSDSASHYGGESEGRRGE</sequence>
<name>A0AAW2L5M9_SESRA</name>
<dbReference type="AlphaFoldDB" id="A0AAW2L5M9"/>
<dbReference type="EMBL" id="JACGWJ010000026">
    <property type="protein sequence ID" value="KAL0313181.1"/>
    <property type="molecule type" value="Genomic_DNA"/>
</dbReference>
<comment type="caution">
    <text evidence="2">The sequence shown here is derived from an EMBL/GenBank/DDBJ whole genome shotgun (WGS) entry which is preliminary data.</text>
</comment>
<organism evidence="2">
    <name type="scientific">Sesamum radiatum</name>
    <name type="common">Black benniseed</name>
    <dbReference type="NCBI Taxonomy" id="300843"/>
    <lineage>
        <taxon>Eukaryota</taxon>
        <taxon>Viridiplantae</taxon>
        <taxon>Streptophyta</taxon>
        <taxon>Embryophyta</taxon>
        <taxon>Tracheophyta</taxon>
        <taxon>Spermatophyta</taxon>
        <taxon>Magnoliopsida</taxon>
        <taxon>eudicotyledons</taxon>
        <taxon>Gunneridae</taxon>
        <taxon>Pentapetalae</taxon>
        <taxon>asterids</taxon>
        <taxon>lamiids</taxon>
        <taxon>Lamiales</taxon>
        <taxon>Pedaliaceae</taxon>
        <taxon>Sesamum</taxon>
    </lineage>
</organism>
<protein>
    <submittedName>
        <fullName evidence="2">Uncharacterized protein</fullName>
    </submittedName>
</protein>
<reference evidence="2" key="2">
    <citation type="journal article" date="2024" name="Plant">
        <title>Genomic evolution and insights into agronomic trait innovations of Sesamum species.</title>
        <authorList>
            <person name="Miao H."/>
            <person name="Wang L."/>
            <person name="Qu L."/>
            <person name="Liu H."/>
            <person name="Sun Y."/>
            <person name="Le M."/>
            <person name="Wang Q."/>
            <person name="Wei S."/>
            <person name="Zheng Y."/>
            <person name="Lin W."/>
            <person name="Duan Y."/>
            <person name="Cao H."/>
            <person name="Xiong S."/>
            <person name="Wang X."/>
            <person name="Wei L."/>
            <person name="Li C."/>
            <person name="Ma Q."/>
            <person name="Ju M."/>
            <person name="Zhao R."/>
            <person name="Li G."/>
            <person name="Mu C."/>
            <person name="Tian Q."/>
            <person name="Mei H."/>
            <person name="Zhang T."/>
            <person name="Gao T."/>
            <person name="Zhang H."/>
        </authorList>
    </citation>
    <scope>NUCLEOTIDE SEQUENCE</scope>
    <source>
        <strain evidence="2">G02</strain>
    </source>
</reference>
<feature type="region of interest" description="Disordered" evidence="1">
    <location>
        <begin position="31"/>
        <end position="50"/>
    </location>
</feature>
<gene>
    <name evidence="2" type="ORF">Sradi_5717400</name>
</gene>
<proteinExistence type="predicted"/>
<evidence type="ECO:0000313" key="2">
    <source>
        <dbReference type="EMBL" id="KAL0313181.1"/>
    </source>
</evidence>
<accession>A0AAW2L5M9</accession>